<dbReference type="EMBL" id="SLWS01000002">
    <property type="protein sequence ID" value="TCO62871.1"/>
    <property type="molecule type" value="Genomic_DNA"/>
</dbReference>
<dbReference type="GO" id="GO:0006355">
    <property type="term" value="P:regulation of DNA-templated transcription"/>
    <property type="evidence" value="ECO:0007669"/>
    <property type="project" value="InterPro"/>
</dbReference>
<dbReference type="GO" id="GO:0003677">
    <property type="term" value="F:DNA binding"/>
    <property type="evidence" value="ECO:0007669"/>
    <property type="project" value="UniProtKB-UniRule"/>
</dbReference>
<dbReference type="GO" id="GO:0000160">
    <property type="term" value="P:phosphorelay signal transduction system"/>
    <property type="evidence" value="ECO:0007669"/>
    <property type="project" value="InterPro"/>
</dbReference>
<reference evidence="7 8" key="1">
    <citation type="submission" date="2019-03" db="EMBL/GenBank/DDBJ databases">
        <title>Genomic Encyclopedia of Type Strains, Phase IV (KMG-IV): sequencing the most valuable type-strain genomes for metagenomic binning, comparative biology and taxonomic classification.</title>
        <authorList>
            <person name="Goeker M."/>
        </authorList>
    </citation>
    <scope>NUCLEOTIDE SEQUENCE [LARGE SCALE GENOMIC DNA]</scope>
    <source>
        <strain evidence="7 8">DSM 45934</strain>
    </source>
</reference>
<dbReference type="RefSeq" id="WP_207926014.1">
    <property type="nucleotide sequence ID" value="NZ_SLWS01000002.1"/>
</dbReference>
<feature type="domain" description="OmpR/PhoB-type" evidence="6">
    <location>
        <begin position="1"/>
        <end position="73"/>
    </location>
</feature>
<protein>
    <submittedName>
        <fullName evidence="7">DNA-binding SARP family transcriptional activator</fullName>
    </submittedName>
</protein>
<evidence type="ECO:0000256" key="2">
    <source>
        <dbReference type="ARBA" id="ARBA00023015"/>
    </source>
</evidence>
<dbReference type="AlphaFoldDB" id="A0A4R2JRJ1"/>
<dbReference type="InterPro" id="IPR011990">
    <property type="entry name" value="TPR-like_helical_dom_sf"/>
</dbReference>
<dbReference type="SUPFAM" id="SSF46894">
    <property type="entry name" value="C-terminal effector domain of the bipartite response regulators"/>
    <property type="match status" value="1"/>
</dbReference>
<evidence type="ECO:0000256" key="1">
    <source>
        <dbReference type="ARBA" id="ARBA00005820"/>
    </source>
</evidence>
<comment type="caution">
    <text evidence="7">The sequence shown here is derived from an EMBL/GenBank/DDBJ whole genome shotgun (WGS) entry which is preliminary data.</text>
</comment>
<dbReference type="InterPro" id="IPR051677">
    <property type="entry name" value="AfsR-DnrI-RedD_regulator"/>
</dbReference>
<dbReference type="Pfam" id="PF00486">
    <property type="entry name" value="Trans_reg_C"/>
    <property type="match status" value="1"/>
</dbReference>
<evidence type="ECO:0000313" key="7">
    <source>
        <dbReference type="EMBL" id="TCO62871.1"/>
    </source>
</evidence>
<comment type="similarity">
    <text evidence="1">Belongs to the AfsR/DnrI/RedD regulatory family.</text>
</comment>
<accession>A0A4R2JRJ1</accession>
<dbReference type="Gene3D" id="1.25.40.10">
    <property type="entry name" value="Tetratricopeptide repeat domain"/>
    <property type="match status" value="1"/>
</dbReference>
<evidence type="ECO:0000313" key="8">
    <source>
        <dbReference type="Proteomes" id="UP000295680"/>
    </source>
</evidence>
<sequence>MQQTLLATLLVSTNAVVPVEELILELWGMTPPAKVGNALQAQISRLRRNLASVEPERSESRVRTSISGYCLAIDRLELDALSFADTVEMIRLRVRSGDSRSRDLRADIQDLRDALEQWRGPVFGGLTGGRLCQDAGIGFLEARNAALALLYELELDSGGHVRILPELTMAHLRHPSHEQFCILLMRALYLAERQIDALNVYRRFRGHLMETLGIDPSPALRALERAILTHDPALRSGSLAGGNLSAHLPI</sequence>
<keyword evidence="3 5" id="KW-0238">DNA-binding</keyword>
<proteinExistence type="inferred from homology"/>
<organism evidence="7 8">
    <name type="scientific">Actinocrispum wychmicini</name>
    <dbReference type="NCBI Taxonomy" id="1213861"/>
    <lineage>
        <taxon>Bacteria</taxon>
        <taxon>Bacillati</taxon>
        <taxon>Actinomycetota</taxon>
        <taxon>Actinomycetes</taxon>
        <taxon>Pseudonocardiales</taxon>
        <taxon>Pseudonocardiaceae</taxon>
        <taxon>Actinocrispum</taxon>
    </lineage>
</organism>
<dbReference type="SUPFAM" id="SSF48452">
    <property type="entry name" value="TPR-like"/>
    <property type="match status" value="1"/>
</dbReference>
<gene>
    <name evidence="7" type="ORF">EV192_1021011</name>
</gene>
<dbReference type="PANTHER" id="PTHR35807:SF1">
    <property type="entry name" value="TRANSCRIPTIONAL REGULATOR REDD"/>
    <property type="match status" value="1"/>
</dbReference>
<evidence type="ECO:0000256" key="5">
    <source>
        <dbReference type="PROSITE-ProRule" id="PRU01091"/>
    </source>
</evidence>
<keyword evidence="4" id="KW-0804">Transcription</keyword>
<evidence type="ECO:0000256" key="3">
    <source>
        <dbReference type="ARBA" id="ARBA00023125"/>
    </source>
</evidence>
<keyword evidence="8" id="KW-1185">Reference proteome</keyword>
<evidence type="ECO:0000256" key="4">
    <source>
        <dbReference type="ARBA" id="ARBA00023163"/>
    </source>
</evidence>
<dbReference type="PROSITE" id="PS51755">
    <property type="entry name" value="OMPR_PHOB"/>
    <property type="match status" value="1"/>
</dbReference>
<dbReference type="InterPro" id="IPR036388">
    <property type="entry name" value="WH-like_DNA-bd_sf"/>
</dbReference>
<dbReference type="Gene3D" id="1.10.10.10">
    <property type="entry name" value="Winged helix-like DNA-binding domain superfamily/Winged helix DNA-binding domain"/>
    <property type="match status" value="1"/>
</dbReference>
<dbReference type="CDD" id="cd15831">
    <property type="entry name" value="BTAD"/>
    <property type="match status" value="1"/>
</dbReference>
<dbReference type="InterPro" id="IPR005158">
    <property type="entry name" value="BTAD"/>
</dbReference>
<dbReference type="Pfam" id="PF03704">
    <property type="entry name" value="BTAD"/>
    <property type="match status" value="1"/>
</dbReference>
<evidence type="ECO:0000259" key="6">
    <source>
        <dbReference type="PROSITE" id="PS51755"/>
    </source>
</evidence>
<keyword evidence="2" id="KW-0805">Transcription regulation</keyword>
<dbReference type="SMART" id="SM01043">
    <property type="entry name" value="BTAD"/>
    <property type="match status" value="1"/>
</dbReference>
<name>A0A4R2JRJ1_9PSEU</name>
<dbReference type="InterPro" id="IPR016032">
    <property type="entry name" value="Sig_transdc_resp-reg_C-effctor"/>
</dbReference>
<feature type="DNA-binding region" description="OmpR/PhoB-type" evidence="5">
    <location>
        <begin position="1"/>
        <end position="73"/>
    </location>
</feature>
<dbReference type="PANTHER" id="PTHR35807">
    <property type="entry name" value="TRANSCRIPTIONAL REGULATOR REDD-RELATED"/>
    <property type="match status" value="1"/>
</dbReference>
<dbReference type="Proteomes" id="UP000295680">
    <property type="component" value="Unassembled WGS sequence"/>
</dbReference>
<dbReference type="InterPro" id="IPR001867">
    <property type="entry name" value="OmpR/PhoB-type_DNA-bd"/>
</dbReference>